<keyword evidence="1" id="KW-0040">ANK repeat</keyword>
<protein>
    <submittedName>
        <fullName evidence="5">SMC5-SMC6 complex localization factor protein 1-like isoform X1</fullName>
    </submittedName>
</protein>
<dbReference type="GO" id="GO:2000781">
    <property type="term" value="P:positive regulation of double-strand break repair"/>
    <property type="evidence" value="ECO:0007669"/>
    <property type="project" value="InterPro"/>
</dbReference>
<dbReference type="SMART" id="SM00248">
    <property type="entry name" value="ANK"/>
    <property type="match status" value="3"/>
</dbReference>
<feature type="domain" description="BRCT" evidence="3">
    <location>
        <begin position="20"/>
        <end position="104"/>
    </location>
</feature>
<dbReference type="GO" id="GO:1990166">
    <property type="term" value="P:protein localization to site of double-strand break"/>
    <property type="evidence" value="ECO:0007669"/>
    <property type="project" value="TreeGrafter"/>
</dbReference>
<proteinExistence type="predicted"/>
<feature type="repeat" description="ANK" evidence="1">
    <location>
        <begin position="819"/>
        <end position="851"/>
    </location>
</feature>
<dbReference type="GO" id="GO:0035861">
    <property type="term" value="C:site of double-strand break"/>
    <property type="evidence" value="ECO:0007669"/>
    <property type="project" value="TreeGrafter"/>
</dbReference>
<evidence type="ECO:0000313" key="5">
    <source>
        <dbReference type="RefSeq" id="XP_022318660.1"/>
    </source>
</evidence>
<name>A0A8B8CSF1_CRAVI</name>
<dbReference type="SUPFAM" id="SSF48403">
    <property type="entry name" value="Ankyrin repeat"/>
    <property type="match status" value="1"/>
</dbReference>
<feature type="region of interest" description="Disordered" evidence="2">
    <location>
        <begin position="254"/>
        <end position="321"/>
    </location>
</feature>
<evidence type="ECO:0000256" key="2">
    <source>
        <dbReference type="SAM" id="MobiDB-lite"/>
    </source>
</evidence>
<dbReference type="AlphaFoldDB" id="A0A8B8CSF1"/>
<dbReference type="PANTHER" id="PTHR46677">
    <property type="entry name" value="SMC5-SMC6 COMPLEX LOCALIZATION FACTOR PROTEIN 1"/>
    <property type="match status" value="1"/>
</dbReference>
<feature type="repeat" description="ANK" evidence="1">
    <location>
        <begin position="733"/>
        <end position="766"/>
    </location>
</feature>
<dbReference type="Gene3D" id="1.25.40.20">
    <property type="entry name" value="Ankyrin repeat-containing domain"/>
    <property type="match status" value="1"/>
</dbReference>
<organism evidence="4 5">
    <name type="scientific">Crassostrea virginica</name>
    <name type="common">Eastern oyster</name>
    <dbReference type="NCBI Taxonomy" id="6565"/>
    <lineage>
        <taxon>Eukaryota</taxon>
        <taxon>Metazoa</taxon>
        <taxon>Spiralia</taxon>
        <taxon>Lophotrochozoa</taxon>
        <taxon>Mollusca</taxon>
        <taxon>Bivalvia</taxon>
        <taxon>Autobranchia</taxon>
        <taxon>Pteriomorphia</taxon>
        <taxon>Ostreida</taxon>
        <taxon>Ostreoidea</taxon>
        <taxon>Ostreidae</taxon>
        <taxon>Crassostrea</taxon>
    </lineage>
</organism>
<dbReference type="FunFam" id="3.40.50.10190:FF:000018">
    <property type="entry name" value="DNA topoisomerase 2-binding protein 1"/>
    <property type="match status" value="1"/>
</dbReference>
<dbReference type="PANTHER" id="PTHR46677:SF1">
    <property type="entry name" value="SMC5-SMC6 COMPLEX LOCALIZATION FACTOR PROTEIN 1"/>
    <property type="match status" value="1"/>
</dbReference>
<feature type="compositionally biased region" description="Basic and acidic residues" evidence="2">
    <location>
        <begin position="306"/>
        <end position="319"/>
    </location>
</feature>
<dbReference type="Gene3D" id="3.40.50.10190">
    <property type="entry name" value="BRCT domain"/>
    <property type="match status" value="2"/>
</dbReference>
<dbReference type="InterPro" id="IPR049936">
    <property type="entry name" value="TopBP1_BRCT_8"/>
</dbReference>
<dbReference type="CDD" id="cd17738">
    <property type="entry name" value="BRCT_TopBP1_rpt7"/>
    <property type="match status" value="1"/>
</dbReference>
<feature type="repeat" description="ANK" evidence="1">
    <location>
        <begin position="767"/>
        <end position="789"/>
    </location>
</feature>
<reference evidence="5" key="1">
    <citation type="submission" date="2025-08" db="UniProtKB">
        <authorList>
            <consortium name="RefSeq"/>
        </authorList>
    </citation>
    <scope>IDENTIFICATION</scope>
    <source>
        <tissue evidence="5">Whole sample</tissue>
    </source>
</reference>
<dbReference type="OrthoDB" id="273147at2759"/>
<gene>
    <name evidence="5" type="primary">LOC111121603</name>
</gene>
<dbReference type="InterPro" id="IPR036770">
    <property type="entry name" value="Ankyrin_rpt-contain_sf"/>
</dbReference>
<dbReference type="InterPro" id="IPR036420">
    <property type="entry name" value="BRCT_dom_sf"/>
</dbReference>
<dbReference type="RefSeq" id="XP_022318660.1">
    <property type="nucleotide sequence ID" value="XM_022462952.1"/>
</dbReference>
<keyword evidence="4" id="KW-1185">Reference proteome</keyword>
<dbReference type="SUPFAM" id="SSF52113">
    <property type="entry name" value="BRCT domain"/>
    <property type="match status" value="1"/>
</dbReference>
<evidence type="ECO:0000256" key="1">
    <source>
        <dbReference type="PROSITE-ProRule" id="PRU00023"/>
    </source>
</evidence>
<dbReference type="Pfam" id="PF00023">
    <property type="entry name" value="Ank"/>
    <property type="match status" value="1"/>
</dbReference>
<dbReference type="GO" id="GO:0005634">
    <property type="term" value="C:nucleus"/>
    <property type="evidence" value="ECO:0007669"/>
    <property type="project" value="TreeGrafter"/>
</dbReference>
<feature type="region of interest" description="Disordered" evidence="2">
    <location>
        <begin position="879"/>
        <end position="900"/>
    </location>
</feature>
<dbReference type="PROSITE" id="PS50172">
    <property type="entry name" value="BRCT"/>
    <property type="match status" value="1"/>
</dbReference>
<dbReference type="PROSITE" id="PS50297">
    <property type="entry name" value="ANK_REP_REGION"/>
    <property type="match status" value="2"/>
</dbReference>
<dbReference type="GO" id="GO:0006974">
    <property type="term" value="P:DNA damage response"/>
    <property type="evidence" value="ECO:0007669"/>
    <property type="project" value="TreeGrafter"/>
</dbReference>
<dbReference type="InterPro" id="IPR002110">
    <property type="entry name" value="Ankyrin_rpt"/>
</dbReference>
<dbReference type="SMART" id="SM00292">
    <property type="entry name" value="BRCT"/>
    <property type="match status" value="2"/>
</dbReference>
<sequence>MASSSPQTPQTRLQKSLGCSRQFLLSGLEESEKRELAGKIVELGGVYLQSENYKPACTHLICGKLSRSEKFLCGCAMGRWILHPSYITASAKKGEWLTEEDYEWVNFLKDGEQEMGLAARRWRFNVEAFMSFPFSGWKVAVIVRGARKSSIYTRLLSCGGAEIYKLTLPVGNKSRVANLLTYVFVGGHNVPEVQHLIEYGILCLRPEFIGDYILQDPPPDPLDYLVKAEVPSGPKDHCPVDIDESLMDIMFSQSPSVESPSVRSSPQMLTPSTPQGSPCVRAQYKTLPESPLVRTDPSKTATTEHSLTKDSSKVSEEKGKKRKLLDDLDSVVQQMKRSKTVHRGDLWLPAVFTGMSTENHQSGEVAGPFSNHLEGMILASLEDGEAEFFLSGLDLVVSSVTDMQFPTPHLIQVIRNKLLQVGQNELLQYHCYNVLMKILNIHPPVSPAVNDLYLALYGDSEVTKRGTVIGSLTNRLMEESGASPPMGCILLLRCIVASLEVNLQHYLNRIERGELEGRRLRFCLFAQMVWPGSMYLSVNSLCREMLDLFRLCVAEEMDSSSKRDLVKLSTSLICMAVLVSHHMESGLRVSPQDSVIPSLTASHLLHETVRHIPSALSAELLRLVLKCLTPPWIAVQFCCLLLRNLDDYLLLQELPAEDVTLKEIVTKYFFLLPRIESRQSNLHQSPHPKKSVLRSCEETRTRGKRVLKDKENERLDHNLNLINVKDVNKRNVKGETPLQVACIKNNLKKVRQLLRVPGIDVNTCDNAGWTPLHEACNLGHLEIVKELLNFVPAKTMEHFLGQGGDKKCKKVSLLATTEDQITPLHDAVMNNRLDICKLLLQHGGPVLLDSRTAMNQTPSDLAVTSQMKDLLLSFTEGHSSRSCSQSSVSSDSPAEAPPSDYLYDQVLGEEDPGFADREECSKYIALIATLLHTYLQRMDYYRVQNLLEEQSNSHHKILNIPQNAACNGIGNSPHKCHDSFTDGNKPVSTDLVNLGRTRFQQDFRTARKMSVYVQRFVNHIHRITLTQDFELLTSDLCMLQQMATLCQGSGC</sequence>
<evidence type="ECO:0000313" key="4">
    <source>
        <dbReference type="Proteomes" id="UP000694844"/>
    </source>
</evidence>
<dbReference type="InterPro" id="IPR042479">
    <property type="entry name" value="Slf1"/>
</dbReference>
<evidence type="ECO:0000259" key="3">
    <source>
        <dbReference type="PROSITE" id="PS50172"/>
    </source>
</evidence>
<dbReference type="GeneID" id="111121603"/>
<accession>A0A8B8CSF1</accession>
<dbReference type="Proteomes" id="UP000694844">
    <property type="component" value="Chromosome 2"/>
</dbReference>
<dbReference type="CDD" id="cd17728">
    <property type="entry name" value="BRCT_TopBP1_rpt8"/>
    <property type="match status" value="1"/>
</dbReference>
<dbReference type="KEGG" id="cvn:111121603"/>
<dbReference type="Pfam" id="PF12796">
    <property type="entry name" value="Ank_2"/>
    <property type="match status" value="1"/>
</dbReference>
<dbReference type="Pfam" id="PF16770">
    <property type="entry name" value="RTT107_BRCT_5"/>
    <property type="match status" value="1"/>
</dbReference>
<feature type="compositionally biased region" description="Low complexity" evidence="2">
    <location>
        <begin position="880"/>
        <end position="892"/>
    </location>
</feature>
<dbReference type="InterPro" id="IPR001357">
    <property type="entry name" value="BRCT_dom"/>
</dbReference>
<dbReference type="PROSITE" id="PS50088">
    <property type="entry name" value="ANK_REPEAT"/>
    <property type="match status" value="3"/>
</dbReference>
<feature type="compositionally biased region" description="Low complexity" evidence="2">
    <location>
        <begin position="254"/>
        <end position="267"/>
    </location>
</feature>